<feature type="transmembrane region" description="Helical" evidence="1">
    <location>
        <begin position="248"/>
        <end position="275"/>
    </location>
</feature>
<dbReference type="Pfam" id="PF11067">
    <property type="entry name" value="DUF2868"/>
    <property type="match status" value="1"/>
</dbReference>
<dbReference type="Proteomes" id="UP001589628">
    <property type="component" value="Unassembled WGS sequence"/>
</dbReference>
<keyword evidence="1" id="KW-0812">Transmembrane</keyword>
<comment type="caution">
    <text evidence="2">The sequence shown here is derived from an EMBL/GenBank/DDBJ whole genome shotgun (WGS) entry which is preliminary data.</text>
</comment>
<organism evidence="2 3">
    <name type="scientific">Balneatrix alpica</name>
    <dbReference type="NCBI Taxonomy" id="75684"/>
    <lineage>
        <taxon>Bacteria</taxon>
        <taxon>Pseudomonadati</taxon>
        <taxon>Pseudomonadota</taxon>
        <taxon>Gammaproteobacteria</taxon>
        <taxon>Oceanospirillales</taxon>
        <taxon>Balneatrichaceae</taxon>
        <taxon>Balneatrix</taxon>
    </lineage>
</organism>
<feature type="transmembrane region" description="Helical" evidence="1">
    <location>
        <begin position="74"/>
        <end position="95"/>
    </location>
</feature>
<feature type="transmembrane region" description="Helical" evidence="1">
    <location>
        <begin position="160"/>
        <end position="183"/>
    </location>
</feature>
<keyword evidence="1" id="KW-1133">Transmembrane helix</keyword>
<evidence type="ECO:0000256" key="1">
    <source>
        <dbReference type="SAM" id="Phobius"/>
    </source>
</evidence>
<keyword evidence="3" id="KW-1185">Reference proteome</keyword>
<evidence type="ECO:0000313" key="3">
    <source>
        <dbReference type="Proteomes" id="UP001589628"/>
    </source>
</evidence>
<sequence>MLPTTLLSHLQLLLRLEDQYQRDRQQEPDWLHRRDRQLASQLPAEPTVKQLQAWLQQVGSTASSELTLQLYRGLQWLSLLGFVFGILSMSALLAYDGSSRLNILLLLGFIAAQLLLTLMASYASVKPPTLPPLFASGRLLSWLMPAYPQLGPHSPRLVMLASHYFSCLFSLGALLCFLVTLSLQDLAFGWSTTLQWHSEEFAQLLHYLAWPWASWLPEALPSLELISASQFYRIEQTSITDPSVLGGWWPYLVMSWISYALLPRLLLLLASLLLCQRSLQQQLLQHPAAQGLQQRLNTPWVESSNQARQDYQAPASHFMATHAALPSEVQYLHWGDAGYPQLELSQLPKASQQLRAGGHHALQQDQRALEALDANPLMIVCKAWEPPLGELSDFIQQALIQVPAVWLLPLNEQQQPAALPLESWQLFVQRQQPAAVYLYQVESLP</sequence>
<feature type="transmembrane region" description="Helical" evidence="1">
    <location>
        <begin position="102"/>
        <end position="123"/>
    </location>
</feature>
<keyword evidence="1" id="KW-0472">Membrane</keyword>
<accession>A0ABV5ZH43</accession>
<dbReference type="RefSeq" id="WP_027314007.1">
    <property type="nucleotide sequence ID" value="NZ_JBHLZN010000004.1"/>
</dbReference>
<name>A0ABV5ZH43_9GAMM</name>
<protein>
    <submittedName>
        <fullName evidence="2">DUF2868 domain-containing protein</fullName>
    </submittedName>
</protein>
<evidence type="ECO:0000313" key="2">
    <source>
        <dbReference type="EMBL" id="MFB9887444.1"/>
    </source>
</evidence>
<reference evidence="2 3" key="1">
    <citation type="submission" date="2024-09" db="EMBL/GenBank/DDBJ databases">
        <authorList>
            <person name="Sun Q."/>
            <person name="Mori K."/>
        </authorList>
    </citation>
    <scope>NUCLEOTIDE SEQUENCE [LARGE SCALE GENOMIC DNA]</scope>
    <source>
        <strain evidence="2 3">ATCC 51285</strain>
    </source>
</reference>
<dbReference type="InterPro" id="IPR021296">
    <property type="entry name" value="DUF2868"/>
</dbReference>
<proteinExistence type="predicted"/>
<gene>
    <name evidence="2" type="ORF">ACFFLH_13565</name>
</gene>
<dbReference type="EMBL" id="JBHLZN010000004">
    <property type="protein sequence ID" value="MFB9887444.1"/>
    <property type="molecule type" value="Genomic_DNA"/>
</dbReference>